<gene>
    <name evidence="1" type="ORF">EXIGLDRAFT_762502</name>
</gene>
<dbReference type="InParanoid" id="A0A165MR37"/>
<accession>A0A165MR37</accession>
<organism evidence="1 2">
    <name type="scientific">Exidia glandulosa HHB12029</name>
    <dbReference type="NCBI Taxonomy" id="1314781"/>
    <lineage>
        <taxon>Eukaryota</taxon>
        <taxon>Fungi</taxon>
        <taxon>Dikarya</taxon>
        <taxon>Basidiomycota</taxon>
        <taxon>Agaricomycotina</taxon>
        <taxon>Agaricomycetes</taxon>
        <taxon>Auriculariales</taxon>
        <taxon>Exidiaceae</taxon>
        <taxon>Exidia</taxon>
    </lineage>
</organism>
<keyword evidence="2" id="KW-1185">Reference proteome</keyword>
<name>A0A165MR37_EXIGL</name>
<evidence type="ECO:0000313" key="1">
    <source>
        <dbReference type="EMBL" id="KZV99634.1"/>
    </source>
</evidence>
<proteinExistence type="predicted"/>
<dbReference type="AlphaFoldDB" id="A0A165MR37"/>
<dbReference type="Proteomes" id="UP000077266">
    <property type="component" value="Unassembled WGS sequence"/>
</dbReference>
<protein>
    <submittedName>
        <fullName evidence="1">Uncharacterized protein</fullName>
    </submittedName>
</protein>
<reference evidence="1 2" key="1">
    <citation type="journal article" date="2016" name="Mol. Biol. Evol.">
        <title>Comparative Genomics of Early-Diverging Mushroom-Forming Fungi Provides Insights into the Origins of Lignocellulose Decay Capabilities.</title>
        <authorList>
            <person name="Nagy L.G."/>
            <person name="Riley R."/>
            <person name="Tritt A."/>
            <person name="Adam C."/>
            <person name="Daum C."/>
            <person name="Floudas D."/>
            <person name="Sun H."/>
            <person name="Yadav J.S."/>
            <person name="Pangilinan J."/>
            <person name="Larsson K.H."/>
            <person name="Matsuura K."/>
            <person name="Barry K."/>
            <person name="Labutti K."/>
            <person name="Kuo R."/>
            <person name="Ohm R.A."/>
            <person name="Bhattacharya S.S."/>
            <person name="Shirouzu T."/>
            <person name="Yoshinaga Y."/>
            <person name="Martin F.M."/>
            <person name="Grigoriev I.V."/>
            <person name="Hibbett D.S."/>
        </authorList>
    </citation>
    <scope>NUCLEOTIDE SEQUENCE [LARGE SCALE GENOMIC DNA]</scope>
    <source>
        <strain evidence="1 2">HHB12029</strain>
    </source>
</reference>
<evidence type="ECO:0000313" key="2">
    <source>
        <dbReference type="Proteomes" id="UP000077266"/>
    </source>
</evidence>
<dbReference type="EMBL" id="KV425908">
    <property type="protein sequence ID" value="KZV99634.1"/>
    <property type="molecule type" value="Genomic_DNA"/>
</dbReference>
<sequence length="183" mass="20131">MHASFLLITARAQPGQDIEVVYVQCWANFEDFGESLERSARTRTRASSSSRFKMRIQLPPPRKQTIDWRHEAPYPAAIVASPTSYGASEAEGDFMMFGGGAGEPQELHAHVGCGGRAWSALRSTTNGEPEAHMTFSQPWVERELVLPDAASDLVLRFALDPPGVYLAVAFSVVLLAGTKYFKQ</sequence>